<accession>A0A7T4UQH8</accession>
<dbReference type="AlphaFoldDB" id="A0A7T4UQH8"/>
<reference evidence="2 3" key="1">
    <citation type="submission" date="2020-12" db="EMBL/GenBank/DDBJ databases">
        <authorList>
            <person name="Shan Y."/>
        </authorList>
    </citation>
    <scope>NUCLEOTIDE SEQUENCE [LARGE SCALE GENOMIC DNA]</scope>
    <source>
        <strain evidence="3">csc3.9</strain>
    </source>
</reference>
<keyword evidence="3" id="KW-1185">Reference proteome</keyword>
<evidence type="ECO:0000313" key="3">
    <source>
        <dbReference type="Proteomes" id="UP000596063"/>
    </source>
</evidence>
<protein>
    <recommendedName>
        <fullName evidence="4">DUF4124 domain-containing protein</fullName>
    </recommendedName>
</protein>
<dbReference type="EMBL" id="CP066167">
    <property type="protein sequence ID" value="QQD18203.1"/>
    <property type="molecule type" value="Genomic_DNA"/>
</dbReference>
<dbReference type="KEGG" id="snan:I6N98_18000"/>
<gene>
    <name evidence="2" type="ORF">I6N98_18000</name>
</gene>
<organism evidence="2 3">
    <name type="scientific">Spongiibacter nanhainus</name>
    <dbReference type="NCBI Taxonomy" id="2794344"/>
    <lineage>
        <taxon>Bacteria</taxon>
        <taxon>Pseudomonadati</taxon>
        <taxon>Pseudomonadota</taxon>
        <taxon>Gammaproteobacteria</taxon>
        <taxon>Cellvibrionales</taxon>
        <taxon>Spongiibacteraceae</taxon>
        <taxon>Spongiibacter</taxon>
    </lineage>
</organism>
<feature type="coiled-coil region" evidence="1">
    <location>
        <begin position="129"/>
        <end position="206"/>
    </location>
</feature>
<sequence length="212" mass="24229">MPVVILILVAALSATTVLADNLYYRYPGEGGTVVIDDRLPPEAVPRGYDVIRKDGSVVKTVPPQLTDEQRRAWEQEQAITEARKAAAEKLRQWDESLLLRYSDVEDIDRAKERALNDIRVRISILKSNLTAIKQQVLKDQAEAAELERRGQEVPEALTENLSALRRELAATEVQIQSRIEELDTVADDYERDKERFSKLKARVEKRRQYSSQ</sequence>
<dbReference type="RefSeq" id="WP_198569701.1">
    <property type="nucleotide sequence ID" value="NZ_CP066167.1"/>
</dbReference>
<name>A0A7T4UQH8_9GAMM</name>
<proteinExistence type="predicted"/>
<evidence type="ECO:0000313" key="2">
    <source>
        <dbReference type="EMBL" id="QQD18203.1"/>
    </source>
</evidence>
<keyword evidence="1" id="KW-0175">Coiled coil</keyword>
<evidence type="ECO:0000256" key="1">
    <source>
        <dbReference type="SAM" id="Coils"/>
    </source>
</evidence>
<dbReference type="Proteomes" id="UP000596063">
    <property type="component" value="Chromosome"/>
</dbReference>
<evidence type="ECO:0008006" key="4">
    <source>
        <dbReference type="Google" id="ProtNLM"/>
    </source>
</evidence>